<gene>
    <name evidence="2" type="ORF">L596_003434</name>
</gene>
<evidence type="ECO:0000313" key="2">
    <source>
        <dbReference type="EMBL" id="TMS36208.1"/>
    </source>
</evidence>
<evidence type="ECO:0000313" key="3">
    <source>
        <dbReference type="Proteomes" id="UP000298663"/>
    </source>
</evidence>
<dbReference type="EMBL" id="AZBU02000001">
    <property type="protein sequence ID" value="TMS36208.1"/>
    <property type="molecule type" value="Genomic_DNA"/>
</dbReference>
<feature type="chain" id="PRO_5020594205" evidence="1">
    <location>
        <begin position="20"/>
        <end position="327"/>
    </location>
</feature>
<protein>
    <submittedName>
        <fullName evidence="2">Uncharacterized protein</fullName>
    </submittedName>
</protein>
<organism evidence="2 3">
    <name type="scientific">Steinernema carpocapsae</name>
    <name type="common">Entomopathogenic nematode</name>
    <dbReference type="NCBI Taxonomy" id="34508"/>
    <lineage>
        <taxon>Eukaryota</taxon>
        <taxon>Metazoa</taxon>
        <taxon>Ecdysozoa</taxon>
        <taxon>Nematoda</taxon>
        <taxon>Chromadorea</taxon>
        <taxon>Rhabditida</taxon>
        <taxon>Tylenchina</taxon>
        <taxon>Panagrolaimomorpha</taxon>
        <taxon>Strongyloidoidea</taxon>
        <taxon>Steinernematidae</taxon>
        <taxon>Steinernema</taxon>
    </lineage>
</organism>
<reference evidence="2 3" key="1">
    <citation type="journal article" date="2015" name="Genome Biol.">
        <title>Comparative genomics of Steinernema reveals deeply conserved gene regulatory networks.</title>
        <authorList>
            <person name="Dillman A.R."/>
            <person name="Macchietto M."/>
            <person name="Porter C.F."/>
            <person name="Rogers A."/>
            <person name="Williams B."/>
            <person name="Antoshechkin I."/>
            <person name="Lee M.M."/>
            <person name="Goodwin Z."/>
            <person name="Lu X."/>
            <person name="Lewis E.E."/>
            <person name="Goodrich-Blair H."/>
            <person name="Stock S.P."/>
            <person name="Adams B.J."/>
            <person name="Sternberg P.W."/>
            <person name="Mortazavi A."/>
        </authorList>
    </citation>
    <scope>NUCLEOTIDE SEQUENCE [LARGE SCALE GENOMIC DNA]</scope>
    <source>
        <strain evidence="2 3">ALL</strain>
    </source>
</reference>
<keyword evidence="3" id="KW-1185">Reference proteome</keyword>
<accession>A0A4U8UWJ5</accession>
<dbReference type="AlphaFoldDB" id="A0A4U8UWJ5"/>
<comment type="caution">
    <text evidence="2">The sequence shown here is derived from an EMBL/GenBank/DDBJ whole genome shotgun (WGS) entry which is preliminary data.</text>
</comment>
<name>A0A4U8UWJ5_STECR</name>
<reference evidence="2 3" key="2">
    <citation type="journal article" date="2019" name="G3 (Bethesda)">
        <title>Hybrid Assembly of the Genome of the Entomopathogenic Nematode Steinernema carpocapsae Identifies the X-Chromosome.</title>
        <authorList>
            <person name="Serra L."/>
            <person name="Macchietto M."/>
            <person name="Macias-Munoz A."/>
            <person name="McGill C.J."/>
            <person name="Rodriguez I.M."/>
            <person name="Rodriguez B."/>
            <person name="Murad R."/>
            <person name="Mortazavi A."/>
        </authorList>
    </citation>
    <scope>NUCLEOTIDE SEQUENCE [LARGE SCALE GENOMIC DNA]</scope>
    <source>
        <strain evidence="2 3">ALL</strain>
    </source>
</reference>
<keyword evidence="1" id="KW-0732">Signal</keyword>
<proteinExistence type="predicted"/>
<dbReference type="Proteomes" id="UP000298663">
    <property type="component" value="Unassembled WGS sequence"/>
</dbReference>
<evidence type="ECO:0000256" key="1">
    <source>
        <dbReference type="SAM" id="SignalP"/>
    </source>
</evidence>
<dbReference type="OrthoDB" id="5791451at2759"/>
<feature type="signal peptide" evidence="1">
    <location>
        <begin position="1"/>
        <end position="19"/>
    </location>
</feature>
<sequence>MLLPRILLLLLVIVDSAMCAKEHYFVFENLSPPLLKLARLYGNEAHKDYVQDTENRTELQRQTLYTDYFERCNDLGWDYAKNVTMMVAKKSNSTRYRTLMKMGVRAFLSRFLTLPVEQINSGIDQLCTKSEMQLQCQFGFGESRSQILLRIEHLKEFDGSMRLLLDKECNAKRKELHYECIGGEVEEWAKDCMNVIDAYNETRWTVNKEIAQIHINTVDYVGSLTKSLNQHDHEQFVPTKILVESIFRKALVRIASLEGKKCSRLSNMIKCITPALEKQCGLTSAEALKISLLVGYLKQERKDELESHFEGFGGEDDPLCTALHKYI</sequence>